<dbReference type="OrthoDB" id="2979148at2759"/>
<evidence type="ECO:0000313" key="1">
    <source>
        <dbReference type="EMBL" id="GLB38194.1"/>
    </source>
</evidence>
<dbReference type="InterPro" id="IPR029058">
    <property type="entry name" value="AB_hydrolase_fold"/>
</dbReference>
<organism evidence="1 2">
    <name type="scientific">Lyophyllum shimeji</name>
    <name type="common">Hon-shimeji</name>
    <name type="synonym">Tricholoma shimeji</name>
    <dbReference type="NCBI Taxonomy" id="47721"/>
    <lineage>
        <taxon>Eukaryota</taxon>
        <taxon>Fungi</taxon>
        <taxon>Dikarya</taxon>
        <taxon>Basidiomycota</taxon>
        <taxon>Agaricomycotina</taxon>
        <taxon>Agaricomycetes</taxon>
        <taxon>Agaricomycetidae</taxon>
        <taxon>Agaricales</taxon>
        <taxon>Tricholomatineae</taxon>
        <taxon>Lyophyllaceae</taxon>
        <taxon>Lyophyllum</taxon>
    </lineage>
</organism>
<dbReference type="Proteomes" id="UP001063166">
    <property type="component" value="Unassembled WGS sequence"/>
</dbReference>
<dbReference type="AlphaFoldDB" id="A0A9P3PMI1"/>
<name>A0A9P3PMI1_LYOSH</name>
<dbReference type="Gene3D" id="3.40.50.1820">
    <property type="entry name" value="alpha/beta hydrolase"/>
    <property type="match status" value="1"/>
</dbReference>
<accession>A0A9P3PMI1</accession>
<dbReference type="SUPFAM" id="SSF53474">
    <property type="entry name" value="alpha/beta-Hydrolases"/>
    <property type="match status" value="1"/>
</dbReference>
<evidence type="ECO:0000313" key="2">
    <source>
        <dbReference type="Proteomes" id="UP001063166"/>
    </source>
</evidence>
<gene>
    <name evidence="1" type="ORF">LshimejAT787_0500590</name>
</gene>
<comment type="caution">
    <text evidence="1">The sequence shown here is derived from an EMBL/GenBank/DDBJ whole genome shotgun (WGS) entry which is preliminary data.</text>
</comment>
<dbReference type="EMBL" id="BRPK01000005">
    <property type="protein sequence ID" value="GLB38194.1"/>
    <property type="molecule type" value="Genomic_DNA"/>
</dbReference>
<protein>
    <submittedName>
        <fullName evidence="1">Alpha beta-hydrolase</fullName>
    </submittedName>
</protein>
<keyword evidence="2" id="KW-1185">Reference proteome</keyword>
<proteinExistence type="predicted"/>
<reference evidence="1" key="1">
    <citation type="submission" date="2022-07" db="EMBL/GenBank/DDBJ databases">
        <title>The genome of Lyophyllum shimeji provides insight into the initial evolution of ectomycorrhizal fungal genome.</title>
        <authorList>
            <person name="Kobayashi Y."/>
            <person name="Shibata T."/>
            <person name="Hirakawa H."/>
            <person name="Shigenobu S."/>
            <person name="Nishiyama T."/>
            <person name="Yamada A."/>
            <person name="Hasebe M."/>
            <person name="Kawaguchi M."/>
        </authorList>
    </citation>
    <scope>NUCLEOTIDE SEQUENCE</scope>
    <source>
        <strain evidence="1">AT787</strain>
    </source>
</reference>
<sequence length="69" mass="7879">MYNPLSHPQVAHKLMLSLGHDEYVTQGGDWGYRVTRGTAHVYGHEYCKAWHTNLSRAFPPSLTSHPLLF</sequence>